<feature type="region of interest" description="Disordered" evidence="1">
    <location>
        <begin position="48"/>
        <end position="92"/>
    </location>
</feature>
<gene>
    <name evidence="2" type="ORF">PTTG_00793</name>
</gene>
<evidence type="ECO:0000256" key="1">
    <source>
        <dbReference type="SAM" id="MobiDB-lite"/>
    </source>
</evidence>
<reference evidence="3 4" key="3">
    <citation type="journal article" date="2017" name="G3 (Bethesda)">
        <title>Comparative analysis highlights variable genome content of wheat rusts and divergence of the mating loci.</title>
        <authorList>
            <person name="Cuomo C.A."/>
            <person name="Bakkeren G."/>
            <person name="Khalil H.B."/>
            <person name="Panwar V."/>
            <person name="Joly D."/>
            <person name="Linning R."/>
            <person name="Sakthikumar S."/>
            <person name="Song X."/>
            <person name="Adiconis X."/>
            <person name="Fan L."/>
            <person name="Goldberg J.M."/>
            <person name="Levin J.Z."/>
            <person name="Young S."/>
            <person name="Zeng Q."/>
            <person name="Anikster Y."/>
            <person name="Bruce M."/>
            <person name="Wang M."/>
            <person name="Yin C."/>
            <person name="McCallum B."/>
            <person name="Szabo L.J."/>
            <person name="Hulbert S."/>
            <person name="Chen X."/>
            <person name="Fellers J.P."/>
        </authorList>
    </citation>
    <scope>NUCLEOTIDE SEQUENCE</scope>
    <source>
        <strain evidence="4">Isolate 1-1 / race 1 (BBBD)</strain>
        <strain evidence="3">isolate 1-1 / race 1 (BBBD)</strain>
    </source>
</reference>
<dbReference type="EnsemblFungi" id="PTTG_00793-t43_1">
    <property type="protein sequence ID" value="PTTG_00793-t43_1-p1"/>
    <property type="gene ID" value="PTTG_00793"/>
</dbReference>
<sequence length="262" mass="28591">MRATISPARLAAAPYTARSPTQGALAAIHPDLDGAAKDKELTPIIPMLRSNNEDSNPGPDNAGDVPDGPENHCSEPTPDETPLQQEAMSAEQLADELGLDVSQIKRFRQVAAAFVCAKSRQKLLMPALQSYGRTHTVDTCALIPQTHLVLVKGKVDAMDHEWKTTYLPEGYVDHEDHAVNSVSFLIQDLLKYEKSALAKMVSHHSTWPGARANAVPIPQITDVVVTVLQEFSPRHALMTQADVAESIHISLVRQQDRTTTLV</sequence>
<protein>
    <submittedName>
        <fullName evidence="2 3">Uncharacterized protein</fullName>
    </submittedName>
</protein>
<accession>A0A180G180</accession>
<reference evidence="2" key="1">
    <citation type="submission" date="2009-11" db="EMBL/GenBank/DDBJ databases">
        <authorList>
            <consortium name="The Broad Institute Genome Sequencing Platform"/>
            <person name="Ward D."/>
            <person name="Feldgarden M."/>
            <person name="Earl A."/>
            <person name="Young S.K."/>
            <person name="Zeng Q."/>
            <person name="Koehrsen M."/>
            <person name="Alvarado L."/>
            <person name="Berlin A."/>
            <person name="Bochicchio J."/>
            <person name="Borenstein D."/>
            <person name="Chapman S.B."/>
            <person name="Chen Z."/>
            <person name="Engels R."/>
            <person name="Freedman E."/>
            <person name="Gellesch M."/>
            <person name="Goldberg J."/>
            <person name="Griggs A."/>
            <person name="Gujja S."/>
            <person name="Heilman E."/>
            <person name="Heiman D."/>
            <person name="Hepburn T."/>
            <person name="Howarth C."/>
            <person name="Jen D."/>
            <person name="Larson L."/>
            <person name="Lewis B."/>
            <person name="Mehta T."/>
            <person name="Park D."/>
            <person name="Pearson M."/>
            <person name="Roberts A."/>
            <person name="Saif S."/>
            <person name="Shea T."/>
            <person name="Shenoy N."/>
            <person name="Sisk P."/>
            <person name="Stolte C."/>
            <person name="Sykes S."/>
            <person name="Thomson T."/>
            <person name="Walk T."/>
            <person name="White J."/>
            <person name="Yandava C."/>
            <person name="Izard J."/>
            <person name="Baranova O.V."/>
            <person name="Blanton J.M."/>
            <person name="Tanner A.C."/>
            <person name="Dewhirst F.E."/>
            <person name="Haas B."/>
            <person name="Nusbaum C."/>
            <person name="Birren B."/>
        </authorList>
    </citation>
    <scope>NUCLEOTIDE SEQUENCE [LARGE SCALE GENOMIC DNA]</scope>
    <source>
        <strain evidence="2">1-1 BBBD Race 1</strain>
    </source>
</reference>
<dbReference type="Proteomes" id="UP000005240">
    <property type="component" value="Unassembled WGS sequence"/>
</dbReference>
<keyword evidence="4" id="KW-1185">Reference proteome</keyword>
<evidence type="ECO:0000313" key="4">
    <source>
        <dbReference type="Proteomes" id="UP000005240"/>
    </source>
</evidence>
<organism evidence="2">
    <name type="scientific">Puccinia triticina (isolate 1-1 / race 1 (BBBD))</name>
    <name type="common">Brown leaf rust fungus</name>
    <dbReference type="NCBI Taxonomy" id="630390"/>
    <lineage>
        <taxon>Eukaryota</taxon>
        <taxon>Fungi</taxon>
        <taxon>Dikarya</taxon>
        <taxon>Basidiomycota</taxon>
        <taxon>Pucciniomycotina</taxon>
        <taxon>Pucciniomycetes</taxon>
        <taxon>Pucciniales</taxon>
        <taxon>Pucciniaceae</taxon>
        <taxon>Puccinia</taxon>
    </lineage>
</organism>
<evidence type="ECO:0000313" key="3">
    <source>
        <dbReference type="EnsemblFungi" id="PTTG_00793-t43_1-p1"/>
    </source>
</evidence>
<reference evidence="2" key="2">
    <citation type="submission" date="2016-05" db="EMBL/GenBank/DDBJ databases">
        <title>Comparative analysis highlights variable genome content of wheat rusts and divergence of the mating loci.</title>
        <authorList>
            <person name="Cuomo C.A."/>
            <person name="Bakkeren G."/>
            <person name="Szabo L."/>
            <person name="Khalil H."/>
            <person name="Joly D."/>
            <person name="Goldberg J."/>
            <person name="Young S."/>
            <person name="Zeng Q."/>
            <person name="Fellers J."/>
        </authorList>
    </citation>
    <scope>NUCLEOTIDE SEQUENCE [LARGE SCALE GENOMIC DNA]</scope>
    <source>
        <strain evidence="2">1-1 BBBD Race 1</strain>
    </source>
</reference>
<reference evidence="3" key="4">
    <citation type="submission" date="2025-05" db="UniProtKB">
        <authorList>
            <consortium name="EnsemblFungi"/>
        </authorList>
    </citation>
    <scope>IDENTIFICATION</scope>
    <source>
        <strain evidence="3">isolate 1-1 / race 1 (BBBD)</strain>
    </source>
</reference>
<dbReference type="AlphaFoldDB" id="A0A180G180"/>
<dbReference type="EMBL" id="ADAS02001281">
    <property type="protein sequence ID" value="OAV86328.1"/>
    <property type="molecule type" value="Genomic_DNA"/>
</dbReference>
<evidence type="ECO:0000313" key="2">
    <source>
        <dbReference type="EMBL" id="OAV86328.1"/>
    </source>
</evidence>
<name>A0A180G180_PUCT1</name>
<proteinExistence type="predicted"/>
<dbReference type="VEuPathDB" id="FungiDB:PTTG_00793"/>